<feature type="compositionally biased region" description="Polar residues" evidence="1">
    <location>
        <begin position="100"/>
        <end position="111"/>
    </location>
</feature>
<dbReference type="RefSeq" id="WP_378036701.1">
    <property type="nucleotide sequence ID" value="NZ_JBHSIV010000013.1"/>
</dbReference>
<sequence length="111" mass="11860">MDDAKQNAVIALREAAQALTVGDKASDGRPKMLEQNMPGLADEVATVLEAMVTLLHHVDLDPRPRSGAGHNLHAVTQHLSAGAQLARRVGATEEFDESPRSTQPETRTSPS</sequence>
<organism evidence="2 3">
    <name type="scientific">Actinomycetospora atypica</name>
    <dbReference type="NCBI Taxonomy" id="1290095"/>
    <lineage>
        <taxon>Bacteria</taxon>
        <taxon>Bacillati</taxon>
        <taxon>Actinomycetota</taxon>
        <taxon>Actinomycetes</taxon>
        <taxon>Pseudonocardiales</taxon>
        <taxon>Pseudonocardiaceae</taxon>
        <taxon>Actinomycetospora</taxon>
    </lineage>
</organism>
<name>A0ABV9YNR7_9PSEU</name>
<feature type="region of interest" description="Disordered" evidence="1">
    <location>
        <begin position="81"/>
        <end position="111"/>
    </location>
</feature>
<dbReference type="EMBL" id="JBHSIV010000013">
    <property type="protein sequence ID" value="MFC5063352.1"/>
    <property type="molecule type" value="Genomic_DNA"/>
</dbReference>
<protein>
    <submittedName>
        <fullName evidence="2">Uncharacterized protein</fullName>
    </submittedName>
</protein>
<evidence type="ECO:0000256" key="1">
    <source>
        <dbReference type="SAM" id="MobiDB-lite"/>
    </source>
</evidence>
<dbReference type="Proteomes" id="UP001595947">
    <property type="component" value="Unassembled WGS sequence"/>
</dbReference>
<proteinExistence type="predicted"/>
<reference evidence="3" key="1">
    <citation type="journal article" date="2019" name="Int. J. Syst. Evol. Microbiol.">
        <title>The Global Catalogue of Microorganisms (GCM) 10K type strain sequencing project: providing services to taxonomists for standard genome sequencing and annotation.</title>
        <authorList>
            <consortium name="The Broad Institute Genomics Platform"/>
            <consortium name="The Broad Institute Genome Sequencing Center for Infectious Disease"/>
            <person name="Wu L."/>
            <person name="Ma J."/>
        </authorList>
    </citation>
    <scope>NUCLEOTIDE SEQUENCE [LARGE SCALE GENOMIC DNA]</scope>
    <source>
        <strain evidence="3">CGMCC 4.7093</strain>
    </source>
</reference>
<gene>
    <name evidence="2" type="ORF">ACFPBZ_14120</name>
</gene>
<keyword evidence="3" id="KW-1185">Reference proteome</keyword>
<evidence type="ECO:0000313" key="3">
    <source>
        <dbReference type="Proteomes" id="UP001595947"/>
    </source>
</evidence>
<evidence type="ECO:0000313" key="2">
    <source>
        <dbReference type="EMBL" id="MFC5063352.1"/>
    </source>
</evidence>
<comment type="caution">
    <text evidence="2">The sequence shown here is derived from an EMBL/GenBank/DDBJ whole genome shotgun (WGS) entry which is preliminary data.</text>
</comment>
<accession>A0ABV9YNR7</accession>